<reference evidence="1 2" key="1">
    <citation type="journal article" date="2014" name="FEMS Microbiol. Lett.">
        <title>The genome of the Erwinia amylovora phage PhiEaH1 reveals greater diversity and broadens the applicability of phages for the treatment of fire blight.</title>
        <authorList>
            <person name="Meczker K."/>
            <person name="Domotor D."/>
            <person name="Vass J."/>
            <person name="Rakhely G."/>
            <person name="Schneider G."/>
            <person name="Kovacs T."/>
        </authorList>
    </citation>
    <scope>NUCLEOTIDE SEQUENCE [LARGE SCALE GENOMIC DNA]</scope>
</reference>
<dbReference type="EMBL" id="KF623294">
    <property type="protein sequence ID" value="AGX01853.1"/>
    <property type="molecule type" value="Genomic_DNA"/>
</dbReference>
<dbReference type="RefSeq" id="YP_009010184.1">
    <property type="nucleotide sequence ID" value="NC_023610.1"/>
</dbReference>
<sequence>MTNLLGTSVPFFFCFIGFYEATTLTSSQCLIWINNGSHVMKKIHYLEMTAQRGKSRTAILNQSDPENVALAAATLLVKNFAVELEVRGTKYLFNDIAWYPDIRKLSLRMCDHKGDVWWTALEEHTDGKLISQAILDKLDEFNVSVWKAREEDASERGFQNTWAKV</sequence>
<name>W8D0I1_9CAUD</name>
<dbReference type="Proteomes" id="UP000204235">
    <property type="component" value="Segment"/>
</dbReference>
<evidence type="ECO:0000313" key="2">
    <source>
        <dbReference type="Proteomes" id="UP000204235"/>
    </source>
</evidence>
<evidence type="ECO:0000313" key="1">
    <source>
        <dbReference type="EMBL" id="AGX01853.1"/>
    </source>
</evidence>
<proteinExistence type="predicted"/>
<dbReference type="GeneID" id="18501026"/>
<accession>W8D0I1</accession>
<protein>
    <submittedName>
        <fullName evidence="1">Uncharacterized protein</fullName>
    </submittedName>
</protein>
<dbReference type="KEGG" id="vg:18501026"/>
<keyword evidence="2" id="KW-1185">Reference proteome</keyword>
<organism evidence="1 2">
    <name type="scientific">Erwinia phage PhiEaH1</name>
    <dbReference type="NCBI Taxonomy" id="1401669"/>
    <lineage>
        <taxon>Viruses</taxon>
        <taxon>Duplodnaviria</taxon>
        <taxon>Heunggongvirae</taxon>
        <taxon>Uroviricota</taxon>
        <taxon>Caudoviricetes</taxon>
        <taxon>Chimalliviridae</taxon>
        <taxon>Iapetusvirus</taxon>
        <taxon>Iapetusvirus EaH1</taxon>
    </lineage>
</organism>